<dbReference type="SUPFAM" id="SSF52980">
    <property type="entry name" value="Restriction endonuclease-like"/>
    <property type="match status" value="1"/>
</dbReference>
<proteinExistence type="predicted"/>
<evidence type="ECO:0000313" key="3">
    <source>
        <dbReference type="Proteomes" id="UP000443582"/>
    </source>
</evidence>
<comment type="caution">
    <text evidence="2">The sequence shown here is derived from an EMBL/GenBank/DDBJ whole genome shotgun (WGS) entry which is preliminary data.</text>
</comment>
<accession>A0ABY0ILJ7</accession>
<feature type="domain" description="PD-(D/E)XK endonuclease-like" evidence="1">
    <location>
        <begin position="505"/>
        <end position="762"/>
    </location>
</feature>
<gene>
    <name evidence="2" type="ORF">DAY19_10645</name>
</gene>
<dbReference type="InterPro" id="IPR011604">
    <property type="entry name" value="PDDEXK-like_dom_sf"/>
</dbReference>
<protein>
    <submittedName>
        <fullName evidence="2">PD-(D/E)XK nuclease family protein</fullName>
    </submittedName>
</protein>
<organism evidence="2 3">
    <name type="scientific">Halobacteriovorax vibrionivorans</name>
    <dbReference type="NCBI Taxonomy" id="2152716"/>
    <lineage>
        <taxon>Bacteria</taxon>
        <taxon>Pseudomonadati</taxon>
        <taxon>Bdellovibrionota</taxon>
        <taxon>Bacteriovoracia</taxon>
        <taxon>Bacteriovoracales</taxon>
        <taxon>Halobacteriovoraceae</taxon>
        <taxon>Halobacteriovorax</taxon>
    </lineage>
</organism>
<dbReference type="Pfam" id="PF12705">
    <property type="entry name" value="PDDEXK_1"/>
    <property type="match status" value="1"/>
</dbReference>
<dbReference type="InterPro" id="IPR011335">
    <property type="entry name" value="Restrct_endonuc-II-like"/>
</dbReference>
<evidence type="ECO:0000313" key="2">
    <source>
        <dbReference type="EMBL" id="RZF22132.1"/>
    </source>
</evidence>
<name>A0ABY0ILJ7_9BACT</name>
<evidence type="ECO:0000259" key="1">
    <source>
        <dbReference type="Pfam" id="PF12705"/>
    </source>
</evidence>
<sequence length="768" mass="88443">MLSLYLYENQFDELLASNQNIKNWQIICPSPQRADLYRDILIRRGLASTCETITIAKFLSDHLELSESQTKLSKSELMVDLWTFWKSAVNDDYEKFHFSFELFTEVRSYDLSQNLIEELGQLETLEKECIAGLMRFHTYVENFNIVDEQKSYQLVSEQFRAEENIGYIFIGFDHLNANQIDMLKGMGNKAEVYVPISKEVFNQCDGKVFWPNWIETQQLKEEIEFENIDCEYISIPSGRSAEYFSELIRQDKQLISFSNSLDLSQVNSLLIPEKRFKTDFALFFSSVDQITSKIQEQLNLNGGVLSCDDIQKFLTKLSLLNFNEDNFIKLKTILSFKNEIKAYSEKATINEELRSSDLKLIKEVLGLNLPRTSVVNLTKDDTGTIGIRDNLLSLEDCENKYLYISKDDLGALTTAQRFSNDVLVIFSAFGPLQSKALDIASLRSLIRQFIQSGGKLILEEGLLHGNSIAESLFDGVNLNDYNLEVSKRLSFEKRAQQKASVGEKLSPSFIQTYIDCPKKWHLKYAQGVDLDVSSSAFIDRRYIGTINHSVIEAYVEKHESFSESILRELIKNTLNRFIVENSLLPERIDIESLRLAIESYCSSIIIKLLEIKKDKDVELIFERDISKVNEEYKGFIDLLIKKGNDYYVYDFKTSGGSIPNKTDIVDYRKIQLIAYYRAWSREHSLKGGGYLCLENLKDSFFIGDEVFFGEFHSKSKQIEEVDLDEFQDHMKEIIKEMGSVETWPARPMSNQTCTFCVANPVCAKGEMQ</sequence>
<keyword evidence="3" id="KW-1185">Reference proteome</keyword>
<dbReference type="Gene3D" id="3.90.320.10">
    <property type="match status" value="1"/>
</dbReference>
<dbReference type="Proteomes" id="UP000443582">
    <property type="component" value="Unassembled WGS sequence"/>
</dbReference>
<dbReference type="RefSeq" id="WP_115362205.1">
    <property type="nucleotide sequence ID" value="NZ_QDKL01000002.1"/>
</dbReference>
<dbReference type="EMBL" id="QDKL01000002">
    <property type="protein sequence ID" value="RZF22132.1"/>
    <property type="molecule type" value="Genomic_DNA"/>
</dbReference>
<dbReference type="InterPro" id="IPR038726">
    <property type="entry name" value="PDDEXK_AddAB-type"/>
</dbReference>
<reference evidence="3" key="1">
    <citation type="journal article" date="2019" name="Int. J. Syst. Evol. Microbiol.">
        <title>Halobacteriovorax valvorus sp. nov., a novel prokaryotic predator isolated from coastal seawater of China.</title>
        <authorList>
            <person name="Chen M.-X."/>
        </authorList>
    </citation>
    <scope>NUCLEOTIDE SEQUENCE [LARGE SCALE GENOMIC DNA]</scope>
    <source>
        <strain evidence="3">BL9</strain>
    </source>
</reference>